<evidence type="ECO:0000256" key="7">
    <source>
        <dbReference type="ARBA" id="ARBA00022833"/>
    </source>
</evidence>
<keyword evidence="2" id="KW-1003">Cell membrane</keyword>
<protein>
    <submittedName>
        <fullName evidence="14">Peptidase_M48 domain-containing protein</fullName>
    </submittedName>
</protein>
<proteinExistence type="inferred from homology"/>
<organism evidence="14 15">
    <name type="scientific">Mesorhizobium escarrei</name>
    <dbReference type="NCBI Taxonomy" id="666018"/>
    <lineage>
        <taxon>Bacteria</taxon>
        <taxon>Pseudomonadati</taxon>
        <taxon>Pseudomonadota</taxon>
        <taxon>Alphaproteobacteria</taxon>
        <taxon>Hyphomicrobiales</taxon>
        <taxon>Phyllobacteriaceae</taxon>
        <taxon>Mesorhizobium</taxon>
    </lineage>
</organism>
<comment type="cofactor">
    <cofactor evidence="11">
        <name>Zn(2+)</name>
        <dbReference type="ChEBI" id="CHEBI:29105"/>
    </cofactor>
    <text evidence="11">Binds 1 zinc ion per subunit.</text>
</comment>
<sequence length="356" mass="39165">MPRLVLYTGERFGRFAVLLFVLPLFCPVLLWLLLLDRHPLAVIAGVVIAVPAAMLAFVLLIGALFAGFRPSRVEGITRESETKLWAVWESVAGKHRASRTTIVLSSDLNASIGEERPFLGLLGRRAILTVGIPLLAVTDEKAFSAILAHENAHLQNSDTNGGLNLAELDKSFDLIFEHAPPGKTVSGSLFYWILAPLSYSLEREGIRLSRRAEIDADRHAAMSGDSYEAARALLLIAAADKFFNDQVYNPLKSELLGAMAPPRPPLDRVLAVCNGMSSTSLLQEYALKAWDAPDDEKADHPPWSERLTALRYSSVATIEPVLVPALSSLLSNEIVAERVRHFDSEWTSKIADYLDR</sequence>
<dbReference type="PANTHER" id="PTHR43221">
    <property type="entry name" value="PROTEASE HTPX"/>
    <property type="match status" value="1"/>
</dbReference>
<dbReference type="Pfam" id="PF01435">
    <property type="entry name" value="Peptidase_M48"/>
    <property type="match status" value="1"/>
</dbReference>
<feature type="transmembrane region" description="Helical" evidence="12">
    <location>
        <begin position="12"/>
        <end position="34"/>
    </location>
</feature>
<evidence type="ECO:0000256" key="1">
    <source>
        <dbReference type="ARBA" id="ARBA00004651"/>
    </source>
</evidence>
<feature type="domain" description="Peptidase M48" evidence="13">
    <location>
        <begin position="128"/>
        <end position="312"/>
    </location>
</feature>
<accession>A0ABM9ECC8</accession>
<name>A0ABM9ECC8_9HYPH</name>
<dbReference type="InterPro" id="IPR050083">
    <property type="entry name" value="HtpX_protease"/>
</dbReference>
<evidence type="ECO:0000256" key="6">
    <source>
        <dbReference type="ARBA" id="ARBA00022801"/>
    </source>
</evidence>
<evidence type="ECO:0000313" key="15">
    <source>
        <dbReference type="Proteomes" id="UP001153050"/>
    </source>
</evidence>
<keyword evidence="3 11" id="KW-0645">Protease</keyword>
<keyword evidence="4 12" id="KW-0812">Transmembrane</keyword>
<evidence type="ECO:0000256" key="3">
    <source>
        <dbReference type="ARBA" id="ARBA00022670"/>
    </source>
</evidence>
<dbReference type="RefSeq" id="WP_254020998.1">
    <property type="nucleotide sequence ID" value="NZ_CAKXZT010000152.1"/>
</dbReference>
<keyword evidence="7 11" id="KW-0862">Zinc</keyword>
<keyword evidence="9 11" id="KW-0482">Metalloprotease</keyword>
<evidence type="ECO:0000256" key="12">
    <source>
        <dbReference type="SAM" id="Phobius"/>
    </source>
</evidence>
<dbReference type="Proteomes" id="UP001153050">
    <property type="component" value="Unassembled WGS sequence"/>
</dbReference>
<evidence type="ECO:0000256" key="10">
    <source>
        <dbReference type="ARBA" id="ARBA00023136"/>
    </source>
</evidence>
<keyword evidence="6 11" id="KW-0378">Hydrolase</keyword>
<evidence type="ECO:0000256" key="5">
    <source>
        <dbReference type="ARBA" id="ARBA00022723"/>
    </source>
</evidence>
<gene>
    <name evidence="14" type="ORF">MES5069_550043</name>
</gene>
<evidence type="ECO:0000256" key="8">
    <source>
        <dbReference type="ARBA" id="ARBA00022989"/>
    </source>
</evidence>
<keyword evidence="5" id="KW-0479">Metal-binding</keyword>
<evidence type="ECO:0000259" key="13">
    <source>
        <dbReference type="Pfam" id="PF01435"/>
    </source>
</evidence>
<evidence type="ECO:0000256" key="9">
    <source>
        <dbReference type="ARBA" id="ARBA00023049"/>
    </source>
</evidence>
<evidence type="ECO:0000256" key="2">
    <source>
        <dbReference type="ARBA" id="ARBA00022475"/>
    </source>
</evidence>
<comment type="similarity">
    <text evidence="11">Belongs to the peptidase M48 family.</text>
</comment>
<feature type="transmembrane region" description="Helical" evidence="12">
    <location>
        <begin position="40"/>
        <end position="68"/>
    </location>
</feature>
<dbReference type="InterPro" id="IPR001915">
    <property type="entry name" value="Peptidase_M48"/>
</dbReference>
<comment type="caution">
    <text evidence="14">The sequence shown here is derived from an EMBL/GenBank/DDBJ whole genome shotgun (WGS) entry which is preliminary data.</text>
</comment>
<keyword evidence="15" id="KW-1185">Reference proteome</keyword>
<evidence type="ECO:0000313" key="14">
    <source>
        <dbReference type="EMBL" id="CAH2406907.1"/>
    </source>
</evidence>
<dbReference type="CDD" id="cd07328">
    <property type="entry name" value="M48_Ste24p_like"/>
    <property type="match status" value="1"/>
</dbReference>
<comment type="subcellular location">
    <subcellularLocation>
        <location evidence="1">Cell membrane</location>
        <topology evidence="1">Multi-pass membrane protein</topology>
    </subcellularLocation>
</comment>
<reference evidence="14 15" key="1">
    <citation type="submission" date="2022-03" db="EMBL/GenBank/DDBJ databases">
        <authorList>
            <person name="Brunel B."/>
        </authorList>
    </citation>
    <scope>NUCLEOTIDE SEQUENCE [LARGE SCALE GENOMIC DNA]</scope>
    <source>
        <strain evidence="14">STM5069sample</strain>
    </source>
</reference>
<evidence type="ECO:0000256" key="11">
    <source>
        <dbReference type="RuleBase" id="RU003983"/>
    </source>
</evidence>
<evidence type="ECO:0000256" key="4">
    <source>
        <dbReference type="ARBA" id="ARBA00022692"/>
    </source>
</evidence>
<dbReference type="EMBL" id="CAKXZT010000152">
    <property type="protein sequence ID" value="CAH2406907.1"/>
    <property type="molecule type" value="Genomic_DNA"/>
</dbReference>
<dbReference type="PANTHER" id="PTHR43221:SF1">
    <property type="entry name" value="PROTEASE HTPX"/>
    <property type="match status" value="1"/>
</dbReference>
<keyword evidence="10 12" id="KW-0472">Membrane</keyword>
<keyword evidence="8 12" id="KW-1133">Transmembrane helix</keyword>